<proteinExistence type="predicted"/>
<dbReference type="Proteomes" id="UP000013209">
    <property type="component" value="Unassembled WGS sequence"/>
</dbReference>
<reference evidence="1 2" key="1">
    <citation type="submission" date="2013-02" db="EMBL/GenBank/DDBJ databases">
        <title>The Genome Sequence of Acinetobacter sp. CIP 56.2.</title>
        <authorList>
            <consortium name="The Broad Institute Genome Sequencing Platform"/>
            <consortium name="The Broad Institute Genome Sequencing Center for Infectious Disease"/>
            <person name="Cerqueira G."/>
            <person name="Feldgarden M."/>
            <person name="Courvalin P."/>
            <person name="Perichon B."/>
            <person name="Grillot-Courvalin C."/>
            <person name="Clermont D."/>
            <person name="Rocha E."/>
            <person name="Yoon E.-J."/>
            <person name="Nemec A."/>
            <person name="Walker B."/>
            <person name="Young S.K."/>
            <person name="Zeng Q."/>
            <person name="Gargeya S."/>
            <person name="Fitzgerald M."/>
            <person name="Haas B."/>
            <person name="Abouelleil A."/>
            <person name="Alvarado L."/>
            <person name="Arachchi H.M."/>
            <person name="Berlin A.M."/>
            <person name="Chapman S.B."/>
            <person name="Dewar J."/>
            <person name="Goldberg J."/>
            <person name="Griggs A."/>
            <person name="Gujja S."/>
            <person name="Hansen M."/>
            <person name="Howarth C."/>
            <person name="Imamovic A."/>
            <person name="Larimer J."/>
            <person name="McCowan C."/>
            <person name="Murphy C."/>
            <person name="Neiman D."/>
            <person name="Pearson M."/>
            <person name="Priest M."/>
            <person name="Roberts A."/>
            <person name="Saif S."/>
            <person name="Shea T."/>
            <person name="Sisk P."/>
            <person name="Sykes S."/>
            <person name="Wortman J."/>
            <person name="Nusbaum C."/>
            <person name="Birren B."/>
        </authorList>
    </citation>
    <scope>NUCLEOTIDE SEQUENCE [LARGE SCALE GENOMIC DNA]</scope>
    <source>
        <strain evidence="1 2">CIP 56.2</strain>
    </source>
</reference>
<protein>
    <submittedName>
        <fullName evidence="1">Uncharacterized protein</fullName>
    </submittedName>
</protein>
<accession>N8XJR8</accession>
<gene>
    <name evidence="1" type="ORF">F966_01965</name>
</gene>
<dbReference type="RefSeq" id="WP_004804655.1">
    <property type="nucleotide sequence ID" value="NZ_KB849440.1"/>
</dbReference>
<evidence type="ECO:0000313" key="2">
    <source>
        <dbReference type="Proteomes" id="UP000013209"/>
    </source>
</evidence>
<name>N8XJR8_9GAMM</name>
<organism evidence="1 2">
    <name type="scientific">Acinetobacter higginsii</name>
    <dbReference type="NCBI Taxonomy" id="70347"/>
    <lineage>
        <taxon>Bacteria</taxon>
        <taxon>Pseudomonadati</taxon>
        <taxon>Pseudomonadota</taxon>
        <taxon>Gammaproteobacteria</taxon>
        <taxon>Moraxellales</taxon>
        <taxon>Moraxellaceae</taxon>
        <taxon>Acinetobacter</taxon>
    </lineage>
</organism>
<dbReference type="AlphaFoldDB" id="N8XJR8"/>
<dbReference type="STRING" id="1144672.F966_01965"/>
<dbReference type="HOGENOM" id="CLU_1346520_0_0_6"/>
<sequence length="203" mass="23542">MEDHLNVEKVIELCRSVISITEKNKGLYNKIYLELVNLIKFYIKNTETIKLKIDELDSGLENFISKTKTTINTAESIIENYPKITTNDMLASNFNKEYFIGNILGSLADANNISFHFEEFISNLNNLSGWNENKIYIIINRFKELLAKINNYLSDSNRFLEEVDTNTLLTFNNDSLSLQKPTIDNSRIDLEPDIQDFIVIRKE</sequence>
<dbReference type="EMBL" id="APPH01000009">
    <property type="protein sequence ID" value="ENV09309.1"/>
    <property type="molecule type" value="Genomic_DNA"/>
</dbReference>
<evidence type="ECO:0000313" key="1">
    <source>
        <dbReference type="EMBL" id="ENV09309.1"/>
    </source>
</evidence>
<comment type="caution">
    <text evidence="1">The sequence shown here is derived from an EMBL/GenBank/DDBJ whole genome shotgun (WGS) entry which is preliminary data.</text>
</comment>
<dbReference type="PATRIC" id="fig|1144672.3.peg.1875"/>